<evidence type="ECO:0000256" key="5">
    <source>
        <dbReference type="ARBA" id="ARBA00022801"/>
    </source>
</evidence>
<dbReference type="SUPFAM" id="SSF53927">
    <property type="entry name" value="Cytidine deaminase-like"/>
    <property type="match status" value="1"/>
</dbReference>
<evidence type="ECO:0000256" key="7">
    <source>
        <dbReference type="ARBA" id="ARBA00048045"/>
    </source>
</evidence>
<gene>
    <name evidence="8 10" type="primary">tadA</name>
    <name evidence="10" type="ORF">CulFRC11_0183</name>
</gene>
<comment type="subunit">
    <text evidence="2 8">Homodimer.</text>
</comment>
<dbReference type="PANTHER" id="PTHR11079:SF202">
    <property type="entry name" value="TRNA-SPECIFIC ADENOSINE DEAMINASE"/>
    <property type="match status" value="1"/>
</dbReference>
<dbReference type="EC" id="3.5.4.33" evidence="8"/>
<evidence type="ECO:0000256" key="4">
    <source>
        <dbReference type="ARBA" id="ARBA00022723"/>
    </source>
</evidence>
<keyword evidence="5 8" id="KW-0378">Hydrolase</keyword>
<evidence type="ECO:0000256" key="2">
    <source>
        <dbReference type="ARBA" id="ARBA00011738"/>
    </source>
</evidence>
<keyword evidence="6 8" id="KW-0862">Zinc</keyword>
<reference evidence="10 11" key="1">
    <citation type="journal article" date="2015" name="Genome Announc.">
        <title>Genome Sequence of Corynebacterium ulcerans Strain FRC11.</title>
        <authorList>
            <person name="Benevides Lde J."/>
            <person name="Viana M.V."/>
            <person name="Mariano D.C."/>
            <person name="Rocha Fde S."/>
            <person name="Bagano P.C."/>
            <person name="Folador E.L."/>
            <person name="Pereira F.L."/>
            <person name="Dorella F.A."/>
            <person name="Leal C.A."/>
            <person name="Carvalho A.F."/>
            <person name="Soares Sde C."/>
            <person name="Carneiro A."/>
            <person name="Ramos R."/>
            <person name="Badell-Ocando E."/>
            <person name="Guiso N."/>
            <person name="Silva A."/>
            <person name="Figueiredo H."/>
            <person name="Azevedo V."/>
            <person name="Guimaraes L.C."/>
        </authorList>
    </citation>
    <scope>NUCLEOTIDE SEQUENCE [LARGE SCALE GENOMIC DNA]</scope>
    <source>
        <strain evidence="11">FRC0011</strain>
    </source>
</reference>
<dbReference type="CDD" id="cd01285">
    <property type="entry name" value="nucleoside_deaminase"/>
    <property type="match status" value="1"/>
</dbReference>
<feature type="binding site" evidence="8">
    <location>
        <position position="61"/>
    </location>
    <ligand>
        <name>Zn(2+)</name>
        <dbReference type="ChEBI" id="CHEBI:29105"/>
        <note>catalytic</note>
    </ligand>
</feature>
<comment type="similarity">
    <text evidence="1">Belongs to the cytidine and deoxycytidylate deaminase family. ADAT2 subfamily.</text>
</comment>
<comment type="cofactor">
    <cofactor evidence="8">
        <name>Zn(2+)</name>
        <dbReference type="ChEBI" id="CHEBI:29105"/>
    </cofactor>
    <text evidence="8">Binds 1 zinc ion per subunit.</text>
</comment>
<dbReference type="Pfam" id="PF00383">
    <property type="entry name" value="dCMP_cyt_deam_1"/>
    <property type="match status" value="1"/>
</dbReference>
<accession>A0ABN4EI77</accession>
<feature type="binding site" evidence="8">
    <location>
        <position position="95"/>
    </location>
    <ligand>
        <name>Zn(2+)</name>
        <dbReference type="ChEBI" id="CHEBI:29105"/>
        <note>catalytic</note>
    </ligand>
</feature>
<protein>
    <recommendedName>
        <fullName evidence="8">tRNA-specific adenosine deaminase</fullName>
        <ecNumber evidence="8">3.5.4.33</ecNumber>
    </recommendedName>
</protein>
<dbReference type="PROSITE" id="PS51747">
    <property type="entry name" value="CYT_DCMP_DEAMINASES_2"/>
    <property type="match status" value="1"/>
</dbReference>
<evidence type="ECO:0000256" key="3">
    <source>
        <dbReference type="ARBA" id="ARBA00022694"/>
    </source>
</evidence>
<dbReference type="EMBL" id="CP009622">
    <property type="protein sequence ID" value="AIU31784.1"/>
    <property type="molecule type" value="Genomic_DNA"/>
</dbReference>
<evidence type="ECO:0000256" key="6">
    <source>
        <dbReference type="ARBA" id="ARBA00022833"/>
    </source>
</evidence>
<keyword evidence="3 8" id="KW-0819">tRNA processing</keyword>
<comment type="function">
    <text evidence="8">Catalyzes the deamination of adenosine to inosine at the wobble position 34 of tRNA(Arg2).</text>
</comment>
<dbReference type="InterPro" id="IPR016192">
    <property type="entry name" value="APOBEC/CMP_deaminase_Zn-bd"/>
</dbReference>
<feature type="active site" description="Proton donor" evidence="8">
    <location>
        <position position="63"/>
    </location>
</feature>
<dbReference type="Proteomes" id="UP000029910">
    <property type="component" value="Chromosome"/>
</dbReference>
<evidence type="ECO:0000256" key="8">
    <source>
        <dbReference type="HAMAP-Rule" id="MF_00972"/>
    </source>
</evidence>
<dbReference type="Gene3D" id="3.40.140.10">
    <property type="entry name" value="Cytidine Deaminase, domain 2"/>
    <property type="match status" value="1"/>
</dbReference>
<dbReference type="PANTHER" id="PTHR11079">
    <property type="entry name" value="CYTOSINE DEAMINASE FAMILY MEMBER"/>
    <property type="match status" value="1"/>
</dbReference>
<dbReference type="HAMAP" id="MF_00972">
    <property type="entry name" value="tRNA_aden_deaminase"/>
    <property type="match status" value="1"/>
</dbReference>
<dbReference type="PROSITE" id="PS00903">
    <property type="entry name" value="CYT_DCMP_DEAMINASES_1"/>
    <property type="match status" value="1"/>
</dbReference>
<comment type="catalytic activity">
    <reaction evidence="7 8">
        <text>adenosine(34) in tRNA + H2O + H(+) = inosine(34) in tRNA + NH4(+)</text>
        <dbReference type="Rhea" id="RHEA:43168"/>
        <dbReference type="Rhea" id="RHEA-COMP:10373"/>
        <dbReference type="Rhea" id="RHEA-COMP:10374"/>
        <dbReference type="ChEBI" id="CHEBI:15377"/>
        <dbReference type="ChEBI" id="CHEBI:15378"/>
        <dbReference type="ChEBI" id="CHEBI:28938"/>
        <dbReference type="ChEBI" id="CHEBI:74411"/>
        <dbReference type="ChEBI" id="CHEBI:82852"/>
        <dbReference type="EC" id="3.5.4.33"/>
    </reaction>
</comment>
<dbReference type="InterPro" id="IPR028883">
    <property type="entry name" value="tRNA_aden_deaminase"/>
</dbReference>
<dbReference type="InterPro" id="IPR002125">
    <property type="entry name" value="CMP_dCMP_dom"/>
</dbReference>
<keyword evidence="4 8" id="KW-0479">Metal-binding</keyword>
<feature type="binding site" evidence="8">
    <location>
        <position position="92"/>
    </location>
    <ligand>
        <name>Zn(2+)</name>
        <dbReference type="ChEBI" id="CHEBI:29105"/>
        <note>catalytic</note>
    </ligand>
</feature>
<feature type="domain" description="CMP/dCMP-type deaminase" evidence="9">
    <location>
        <begin position="10"/>
        <end position="122"/>
    </location>
</feature>
<sequence>MSLPAHRMLIDAQSLMRQAIIQAQATPPGDIPVGAVIFGPDGEVLGRGVNRREADKDPLGHAEIMAIREAVANHGDGWRLTDCTLAVTLEPCTMCAGALVGARIGRIFFGAYEPKTGACGSAFDVVRDPAALHVPEVRGGILQDECAALMTQFFEGLR</sequence>
<name>A0ABN4EI77_9CORY</name>
<organism evidence="10 11">
    <name type="scientific">Corynebacterium ramonii</name>
    <dbReference type="NCBI Taxonomy" id="3026968"/>
    <lineage>
        <taxon>Bacteria</taxon>
        <taxon>Bacillati</taxon>
        <taxon>Actinomycetota</taxon>
        <taxon>Actinomycetes</taxon>
        <taxon>Mycobacteriales</taxon>
        <taxon>Corynebacteriaceae</taxon>
        <taxon>Corynebacterium</taxon>
    </lineage>
</organism>
<evidence type="ECO:0000259" key="9">
    <source>
        <dbReference type="PROSITE" id="PS51747"/>
    </source>
</evidence>
<evidence type="ECO:0000313" key="10">
    <source>
        <dbReference type="EMBL" id="AIU31784.1"/>
    </source>
</evidence>
<proteinExistence type="inferred from homology"/>
<keyword evidence="11" id="KW-1185">Reference proteome</keyword>
<evidence type="ECO:0000313" key="11">
    <source>
        <dbReference type="Proteomes" id="UP000029910"/>
    </source>
</evidence>
<evidence type="ECO:0000256" key="1">
    <source>
        <dbReference type="ARBA" id="ARBA00010669"/>
    </source>
</evidence>
<dbReference type="InterPro" id="IPR016193">
    <property type="entry name" value="Cytidine_deaminase-like"/>
</dbReference>